<feature type="region of interest" description="Disordered" evidence="1">
    <location>
        <begin position="159"/>
        <end position="184"/>
    </location>
</feature>
<feature type="compositionally biased region" description="Low complexity" evidence="1">
    <location>
        <begin position="1"/>
        <end position="12"/>
    </location>
</feature>
<accession>A0A5C2RWJ9</accession>
<evidence type="ECO:0000313" key="2">
    <source>
        <dbReference type="EMBL" id="RPD55017.1"/>
    </source>
</evidence>
<name>A0A5C2RWJ9_9APHY</name>
<sequence>MTVATTTLSTATTDRRSVRRPSTTSPRALKYSDKVPSPAKPPRPSALSQLSRGQPPRSRSKASQSLYPLPTLRRPAYASSTFKTIAKGYDRRAQHLRLARAIDNAEKRVMRLVFDPTHNLSERRLPARSGIPLLPCIDENEVFPRPPPPPVCVMHPMERTEARRPRSRSPPVQDENQPLASKLAPAGVAPFKVTRPRAVAYSIPRKVFAKVTPH</sequence>
<organism evidence="2 3">
    <name type="scientific">Lentinus tigrinus ALCF2SS1-6</name>
    <dbReference type="NCBI Taxonomy" id="1328759"/>
    <lineage>
        <taxon>Eukaryota</taxon>
        <taxon>Fungi</taxon>
        <taxon>Dikarya</taxon>
        <taxon>Basidiomycota</taxon>
        <taxon>Agaricomycotina</taxon>
        <taxon>Agaricomycetes</taxon>
        <taxon>Polyporales</taxon>
        <taxon>Polyporaceae</taxon>
        <taxon>Lentinus</taxon>
    </lineage>
</organism>
<gene>
    <name evidence="2" type="ORF">L227DRAFT_615671</name>
</gene>
<reference evidence="2" key="1">
    <citation type="journal article" date="2018" name="Genome Biol. Evol.">
        <title>Genomics and development of Lentinus tigrinus, a white-rot wood-decaying mushroom with dimorphic fruiting bodies.</title>
        <authorList>
            <person name="Wu B."/>
            <person name="Xu Z."/>
            <person name="Knudson A."/>
            <person name="Carlson A."/>
            <person name="Chen N."/>
            <person name="Kovaka S."/>
            <person name="LaButti K."/>
            <person name="Lipzen A."/>
            <person name="Pennachio C."/>
            <person name="Riley R."/>
            <person name="Schakwitz W."/>
            <person name="Umezawa K."/>
            <person name="Ohm R.A."/>
            <person name="Grigoriev I.V."/>
            <person name="Nagy L.G."/>
            <person name="Gibbons J."/>
            <person name="Hibbett D."/>
        </authorList>
    </citation>
    <scope>NUCLEOTIDE SEQUENCE [LARGE SCALE GENOMIC DNA]</scope>
    <source>
        <strain evidence="2">ALCF2SS1-6</strain>
    </source>
</reference>
<evidence type="ECO:0000313" key="3">
    <source>
        <dbReference type="Proteomes" id="UP000313359"/>
    </source>
</evidence>
<dbReference type="AlphaFoldDB" id="A0A5C2RWJ9"/>
<keyword evidence="3" id="KW-1185">Reference proteome</keyword>
<feature type="region of interest" description="Disordered" evidence="1">
    <location>
        <begin position="1"/>
        <end position="70"/>
    </location>
</feature>
<dbReference type="EMBL" id="ML122299">
    <property type="protein sequence ID" value="RPD55017.1"/>
    <property type="molecule type" value="Genomic_DNA"/>
</dbReference>
<protein>
    <submittedName>
        <fullName evidence="2">Uncharacterized protein</fullName>
    </submittedName>
</protein>
<proteinExistence type="predicted"/>
<evidence type="ECO:0000256" key="1">
    <source>
        <dbReference type="SAM" id="MobiDB-lite"/>
    </source>
</evidence>
<dbReference type="OrthoDB" id="10462997at2759"/>
<dbReference type="Proteomes" id="UP000313359">
    <property type="component" value="Unassembled WGS sequence"/>
</dbReference>